<reference evidence="5 6" key="1">
    <citation type="submission" date="2024-07" db="EMBL/GenBank/DDBJ databases">
        <title>Uliginosibacterium flavum JJ3220;KACC:17644.</title>
        <authorList>
            <person name="Kim M.K."/>
        </authorList>
    </citation>
    <scope>NUCLEOTIDE SEQUENCE [LARGE SCALE GENOMIC DNA]</scope>
    <source>
        <strain evidence="5 6">KACC:17644</strain>
    </source>
</reference>
<dbReference type="InterPro" id="IPR014031">
    <property type="entry name" value="Ketoacyl_synth_C"/>
</dbReference>
<evidence type="ECO:0000256" key="3">
    <source>
        <dbReference type="RuleBase" id="RU003694"/>
    </source>
</evidence>
<evidence type="ECO:0000259" key="4">
    <source>
        <dbReference type="PROSITE" id="PS52004"/>
    </source>
</evidence>
<keyword evidence="6" id="KW-1185">Reference proteome</keyword>
<dbReference type="InterPro" id="IPR020841">
    <property type="entry name" value="PKS_Beta-ketoAc_synthase_dom"/>
</dbReference>
<evidence type="ECO:0000256" key="2">
    <source>
        <dbReference type="ARBA" id="ARBA00022679"/>
    </source>
</evidence>
<dbReference type="PANTHER" id="PTHR11712:SF347">
    <property type="entry name" value="BETA KETOACYL-ACYL CARRIER PROTEIN SYNTHASE"/>
    <property type="match status" value="1"/>
</dbReference>
<evidence type="ECO:0000313" key="6">
    <source>
        <dbReference type="Proteomes" id="UP001549691"/>
    </source>
</evidence>
<dbReference type="EMBL" id="JBEWZI010000010">
    <property type="protein sequence ID" value="MET7014645.1"/>
    <property type="molecule type" value="Genomic_DNA"/>
</dbReference>
<gene>
    <name evidence="5" type="ORF">ABXR19_10640</name>
</gene>
<dbReference type="Pfam" id="PF00109">
    <property type="entry name" value="ketoacyl-synt"/>
    <property type="match status" value="1"/>
</dbReference>
<dbReference type="Proteomes" id="UP001549691">
    <property type="component" value="Unassembled WGS sequence"/>
</dbReference>
<dbReference type="InterPro" id="IPR000794">
    <property type="entry name" value="Beta-ketoacyl_synthase"/>
</dbReference>
<name>A0ABV2TL49_9RHOO</name>
<dbReference type="SMART" id="SM00825">
    <property type="entry name" value="PKS_KS"/>
    <property type="match status" value="1"/>
</dbReference>
<protein>
    <submittedName>
        <fullName evidence="5">Beta-ketoacyl synthase N-terminal-like domain-containing protein</fullName>
    </submittedName>
</protein>
<keyword evidence="2 3" id="KW-0808">Transferase</keyword>
<comment type="caution">
    <text evidence="5">The sequence shown here is derived from an EMBL/GenBank/DDBJ whole genome shotgun (WGS) entry which is preliminary data.</text>
</comment>
<dbReference type="PROSITE" id="PS52004">
    <property type="entry name" value="KS3_2"/>
    <property type="match status" value="1"/>
</dbReference>
<evidence type="ECO:0000256" key="1">
    <source>
        <dbReference type="ARBA" id="ARBA00008467"/>
    </source>
</evidence>
<sequence length="598" mass="62541">MISVFLHACGLVSALGPNLPSALARLQNGGVEPNPLAVSPDTVWPCFTIADEDTDWYARARRLTLQAVAECGELDRDAPLFLASCSLDVGAVEDGTPYLTDCQAFAETVVGWLDWRGPVFWISTACSSASNALLAALNYLQSSMQAGPARCALVLGMELRNRFTYAGFGAMQLLDTQRPRPLSADRAGLVLGEAVAALYLSTEPSRWRLCGGANVVDGSDPAGATSDAVQTMVKRALADAGLMASDIDLIKLQAAGSPGNDATELAGLRAAFGTLPALVSLKAEIGHTLGASGAAELALLMACLENKVWPAPRCAADPALGAELASEAPGVCYLMSNILGFGGGHATVIVEDCASQEEGFHRRGVATQKAAKEILNSSPDAGQRPESGALPPASRVAPDYAALHPGYELPADGQVWHIAGRCFASPPPADWREQLAVRLGFKPRRIGRWAELALYGALRCLDEAGEATLPADALLSLASLRGPDQALRASLAEAADGMPLPLGFLQSQPNQALAHLCKALNWQGDARCLTTRDPLAALRLACASAGPVGVLLGWIDEDQDGASQWLRLLPMANGDFAPLPETLAALGDPTLKGFGLRG</sequence>
<dbReference type="InterPro" id="IPR018201">
    <property type="entry name" value="Ketoacyl_synth_AS"/>
</dbReference>
<proteinExistence type="inferred from homology"/>
<dbReference type="InterPro" id="IPR016039">
    <property type="entry name" value="Thiolase-like"/>
</dbReference>
<feature type="domain" description="Ketosynthase family 3 (KS3)" evidence="4">
    <location>
        <begin position="1"/>
        <end position="352"/>
    </location>
</feature>
<dbReference type="PANTHER" id="PTHR11712">
    <property type="entry name" value="POLYKETIDE SYNTHASE-RELATED"/>
    <property type="match status" value="1"/>
</dbReference>
<dbReference type="Gene3D" id="3.40.47.10">
    <property type="match status" value="1"/>
</dbReference>
<dbReference type="InterPro" id="IPR014030">
    <property type="entry name" value="Ketoacyl_synth_N"/>
</dbReference>
<dbReference type="PROSITE" id="PS00606">
    <property type="entry name" value="KS3_1"/>
    <property type="match status" value="1"/>
</dbReference>
<comment type="similarity">
    <text evidence="1 3">Belongs to the thiolase-like superfamily. Beta-ketoacyl-ACP synthases family.</text>
</comment>
<accession>A0ABV2TL49</accession>
<dbReference type="SUPFAM" id="SSF53901">
    <property type="entry name" value="Thiolase-like"/>
    <property type="match status" value="1"/>
</dbReference>
<organism evidence="5 6">
    <name type="scientific">Uliginosibacterium flavum</name>
    <dbReference type="NCBI Taxonomy" id="1396831"/>
    <lineage>
        <taxon>Bacteria</taxon>
        <taxon>Pseudomonadati</taxon>
        <taxon>Pseudomonadota</taxon>
        <taxon>Betaproteobacteria</taxon>
        <taxon>Rhodocyclales</taxon>
        <taxon>Zoogloeaceae</taxon>
        <taxon>Uliginosibacterium</taxon>
    </lineage>
</organism>
<dbReference type="RefSeq" id="WP_354601106.1">
    <property type="nucleotide sequence ID" value="NZ_JBEWZI010000010.1"/>
</dbReference>
<evidence type="ECO:0000313" key="5">
    <source>
        <dbReference type="EMBL" id="MET7014645.1"/>
    </source>
</evidence>
<dbReference type="Pfam" id="PF02801">
    <property type="entry name" value="Ketoacyl-synt_C"/>
    <property type="match status" value="1"/>
</dbReference>